<dbReference type="EMBL" id="JBHRTD010000017">
    <property type="protein sequence ID" value="MFC3139258.1"/>
    <property type="molecule type" value="Genomic_DNA"/>
</dbReference>
<comment type="caution">
    <text evidence="1">The sequence shown here is derived from an EMBL/GenBank/DDBJ whole genome shotgun (WGS) entry which is preliminary data.</text>
</comment>
<gene>
    <name evidence="1" type="ORF">ACFOE0_13830</name>
</gene>
<evidence type="ECO:0000313" key="2">
    <source>
        <dbReference type="Proteomes" id="UP001595621"/>
    </source>
</evidence>
<proteinExistence type="predicted"/>
<protein>
    <submittedName>
        <fullName evidence="1">Uncharacterized protein</fullName>
    </submittedName>
</protein>
<sequence>MEIYGTLIARAHDGLDEQLVEALEEDFDLEQVDYLANDMVQIQIIGDDSLMEELPHALEDFTALIAAPVLCIVWGGDDPFYKLCQQSGEDYLEWDVEDPAFDWLTENPKALKARPKVEQAAIAQGIEAWADYCFDTWLAPYKDSIDEARLRDEVFSGGF</sequence>
<reference evidence="2" key="1">
    <citation type="journal article" date="2019" name="Int. J. Syst. Evol. Microbiol.">
        <title>The Global Catalogue of Microorganisms (GCM) 10K type strain sequencing project: providing services to taxonomists for standard genome sequencing and annotation.</title>
        <authorList>
            <consortium name="The Broad Institute Genomics Platform"/>
            <consortium name="The Broad Institute Genome Sequencing Center for Infectious Disease"/>
            <person name="Wu L."/>
            <person name="Ma J."/>
        </authorList>
    </citation>
    <scope>NUCLEOTIDE SEQUENCE [LARGE SCALE GENOMIC DNA]</scope>
    <source>
        <strain evidence="2">KCTC 52277</strain>
    </source>
</reference>
<keyword evidence="2" id="KW-1185">Reference proteome</keyword>
<dbReference type="Proteomes" id="UP001595621">
    <property type="component" value="Unassembled WGS sequence"/>
</dbReference>
<organism evidence="1 2">
    <name type="scientific">Shewanella submarina</name>
    <dbReference type="NCBI Taxonomy" id="2016376"/>
    <lineage>
        <taxon>Bacteria</taxon>
        <taxon>Pseudomonadati</taxon>
        <taxon>Pseudomonadota</taxon>
        <taxon>Gammaproteobacteria</taxon>
        <taxon>Alteromonadales</taxon>
        <taxon>Shewanellaceae</taxon>
        <taxon>Shewanella</taxon>
    </lineage>
</organism>
<accession>A0ABV7GEW4</accession>
<name>A0ABV7GEW4_9GAMM</name>
<evidence type="ECO:0000313" key="1">
    <source>
        <dbReference type="EMBL" id="MFC3139258.1"/>
    </source>
</evidence>
<dbReference type="RefSeq" id="WP_248937043.1">
    <property type="nucleotide sequence ID" value="NZ_JAKILF010000007.1"/>
</dbReference>